<dbReference type="PROSITE" id="PS00599">
    <property type="entry name" value="AA_TRANSFER_CLASS_2"/>
    <property type="match status" value="1"/>
</dbReference>
<evidence type="ECO:0000259" key="4">
    <source>
        <dbReference type="Pfam" id="PF00155"/>
    </source>
</evidence>
<sequence>MKLNRELEKEQASYVTPMYTIDCELGSNPFGAPSISPDQMLEILDEINDYYSFSNLAQLSHLVGLYLGISSDDLTFTTGSLGALELIFNKLIDQTQKTMLGIGPQFVEGVSEFQLVGGQYQALNMFAFNCDSDLFGALENKILRERPTLVYIDNPNNPTGRIYRKEHLLSLCEVCKEAGSLLIIDEAYGEFLTPEQSMVKECQHHSHLMVLRTFSKGLGLAGIRLGYVVSSPKLTPYVQSAVSVFTPSLPALKIACHVLPRANDFVTGNQTKTIAFKRAVMDIFHTHGFNIVPTSEQTPILLVHKPGVDMAEVLRQLRILSCAGQHFQITNPDINEEYARLRIVGNDRDLHQLSVRLKSLV</sequence>
<protein>
    <submittedName>
        <fullName evidence="5">Pyridoxal phosphate-dependent aminotransferase</fullName>
    </submittedName>
</protein>
<keyword evidence="2 3" id="KW-0663">Pyridoxal phosphate</keyword>
<gene>
    <name evidence="5" type="ORF">C9J01_13565</name>
</gene>
<dbReference type="Pfam" id="PF00155">
    <property type="entry name" value="Aminotran_1_2"/>
    <property type="match status" value="1"/>
</dbReference>
<dbReference type="CDD" id="cd00609">
    <property type="entry name" value="AAT_like"/>
    <property type="match status" value="1"/>
</dbReference>
<evidence type="ECO:0000313" key="5">
    <source>
        <dbReference type="EMBL" id="PSW12209.1"/>
    </source>
</evidence>
<keyword evidence="5" id="KW-0032">Aminotransferase</keyword>
<feature type="domain" description="Aminotransferase class I/classII large" evidence="4">
    <location>
        <begin position="54"/>
        <end position="343"/>
    </location>
</feature>
<dbReference type="GO" id="GO:0008483">
    <property type="term" value="F:transaminase activity"/>
    <property type="evidence" value="ECO:0007669"/>
    <property type="project" value="UniProtKB-KW"/>
</dbReference>
<dbReference type="InterPro" id="IPR015424">
    <property type="entry name" value="PyrdxlP-dep_Trfase"/>
</dbReference>
<name>A0A2T3NDJ1_9GAMM</name>
<comment type="cofactor">
    <cofactor evidence="1 3">
        <name>pyridoxal 5'-phosphate</name>
        <dbReference type="ChEBI" id="CHEBI:597326"/>
    </cofactor>
</comment>
<evidence type="ECO:0000313" key="6">
    <source>
        <dbReference type="Proteomes" id="UP000241346"/>
    </source>
</evidence>
<proteinExistence type="inferred from homology"/>
<dbReference type="OrthoDB" id="9813612at2"/>
<dbReference type="InterPro" id="IPR004839">
    <property type="entry name" value="Aminotransferase_I/II_large"/>
</dbReference>
<dbReference type="GO" id="GO:0030170">
    <property type="term" value="F:pyridoxal phosphate binding"/>
    <property type="evidence" value="ECO:0007669"/>
    <property type="project" value="InterPro"/>
</dbReference>
<dbReference type="Proteomes" id="UP000241346">
    <property type="component" value="Unassembled WGS sequence"/>
</dbReference>
<accession>A0A2T3NDJ1</accession>
<evidence type="ECO:0000256" key="3">
    <source>
        <dbReference type="RuleBase" id="RU003693"/>
    </source>
</evidence>
<dbReference type="RefSeq" id="WP_107298699.1">
    <property type="nucleotide sequence ID" value="NZ_PYMB01000005.1"/>
</dbReference>
<dbReference type="SUPFAM" id="SSF53383">
    <property type="entry name" value="PLP-dependent transferases"/>
    <property type="match status" value="1"/>
</dbReference>
<dbReference type="InterPro" id="IPR015421">
    <property type="entry name" value="PyrdxlP-dep_Trfase_major"/>
</dbReference>
<dbReference type="EMBL" id="PYMB01000005">
    <property type="protein sequence ID" value="PSW12209.1"/>
    <property type="molecule type" value="Genomic_DNA"/>
</dbReference>
<dbReference type="AlphaFoldDB" id="A0A2T3NDJ1"/>
<dbReference type="Gene3D" id="3.90.1150.10">
    <property type="entry name" value="Aspartate Aminotransferase, domain 1"/>
    <property type="match status" value="1"/>
</dbReference>
<dbReference type="PANTHER" id="PTHR42885">
    <property type="entry name" value="HISTIDINOL-PHOSPHATE AMINOTRANSFERASE-RELATED"/>
    <property type="match status" value="1"/>
</dbReference>
<evidence type="ECO:0000256" key="2">
    <source>
        <dbReference type="ARBA" id="ARBA00022898"/>
    </source>
</evidence>
<dbReference type="Gene3D" id="3.40.640.10">
    <property type="entry name" value="Type I PLP-dependent aspartate aminotransferase-like (Major domain)"/>
    <property type="match status" value="1"/>
</dbReference>
<organism evidence="5 6">
    <name type="scientific">Photobacterium rosenbergii</name>
    <dbReference type="NCBI Taxonomy" id="294936"/>
    <lineage>
        <taxon>Bacteria</taxon>
        <taxon>Pseudomonadati</taxon>
        <taxon>Pseudomonadota</taxon>
        <taxon>Gammaproteobacteria</taxon>
        <taxon>Vibrionales</taxon>
        <taxon>Vibrionaceae</taxon>
        <taxon>Photobacterium</taxon>
    </lineage>
</organism>
<dbReference type="PANTHER" id="PTHR42885:SF1">
    <property type="entry name" value="THREONINE-PHOSPHATE DECARBOXYLASE"/>
    <property type="match status" value="1"/>
</dbReference>
<dbReference type="InterPro" id="IPR015422">
    <property type="entry name" value="PyrdxlP-dep_Trfase_small"/>
</dbReference>
<evidence type="ECO:0000256" key="1">
    <source>
        <dbReference type="ARBA" id="ARBA00001933"/>
    </source>
</evidence>
<reference evidence="5 6" key="1">
    <citation type="submission" date="2018-03" db="EMBL/GenBank/DDBJ databases">
        <title>Whole genome sequencing of Histamine producing bacteria.</title>
        <authorList>
            <person name="Butler K."/>
        </authorList>
    </citation>
    <scope>NUCLEOTIDE SEQUENCE [LARGE SCALE GENOMIC DNA]</scope>
    <source>
        <strain evidence="5 6">DSM 19138</strain>
    </source>
</reference>
<comment type="caution">
    <text evidence="5">The sequence shown here is derived from an EMBL/GenBank/DDBJ whole genome shotgun (WGS) entry which is preliminary data.</text>
</comment>
<comment type="similarity">
    <text evidence="3">Belongs to the class-II pyridoxal-phosphate-dependent aminotransferase family.</text>
</comment>
<dbReference type="InterPro" id="IPR001917">
    <property type="entry name" value="Aminotrans_II_pyridoxalP_BS"/>
</dbReference>
<keyword evidence="5" id="KW-0808">Transferase</keyword>